<accession>A0A1B1ZZ33</accession>
<proteinExistence type="predicted"/>
<dbReference type="EMBL" id="CP042387">
    <property type="protein sequence ID" value="QEA44733.1"/>
    <property type="molecule type" value="Genomic_DNA"/>
</dbReference>
<sequence>MAFFKKTKQALSANIANQTTEQVEEHLDGMIVQPFAYRKLLIIYRIEQYPSTNNHIDNKILTFETKEPLSERRYHEIIDRLKNDESDRISIVNILPLVD</sequence>
<evidence type="ECO:0000313" key="4">
    <source>
        <dbReference type="Proteomes" id="UP000478636"/>
    </source>
</evidence>
<dbReference type="RefSeq" id="WP_029509328.1">
    <property type="nucleotide sequence ID" value="NZ_BJMJ01000019.1"/>
</dbReference>
<dbReference type="EMBL" id="WSZI01000013">
    <property type="protein sequence ID" value="MWN21022.1"/>
    <property type="molecule type" value="Genomic_DNA"/>
</dbReference>
<evidence type="ECO:0000313" key="1">
    <source>
        <dbReference type="EMBL" id="MWN21022.1"/>
    </source>
</evidence>
<evidence type="ECO:0000313" key="2">
    <source>
        <dbReference type="EMBL" id="QEA44733.1"/>
    </source>
</evidence>
<reference evidence="1 4" key="2">
    <citation type="submission" date="2019-12" db="EMBL/GenBank/DDBJ databases">
        <title>Complete genome sequence of Leuconostoc lactis strain AVN1 provides insights into metabolic potential.</title>
        <authorList>
            <person name="Besrour N."/>
            <person name="Najjari A."/>
            <person name="Fhoula I."/>
            <person name="Jaballah S."/>
            <person name="Klibi N."/>
            <person name="Ouzari H.I."/>
        </authorList>
    </citation>
    <scope>NUCLEOTIDE SEQUENCE [LARGE SCALE GENOMIC DNA]</scope>
    <source>
        <strain evidence="1 4">AVN1</strain>
    </source>
</reference>
<dbReference type="Proteomes" id="UP000478636">
    <property type="component" value="Unassembled WGS sequence"/>
</dbReference>
<dbReference type="KEGG" id="llf:BCR17_00460"/>
<dbReference type="STRING" id="1246.BCR17_00460"/>
<keyword evidence="3" id="KW-1185">Reference proteome</keyword>
<gene>
    <name evidence="2" type="ORF">FGL83_08665</name>
    <name evidence="1" type="ORF">GQS40_04945</name>
</gene>
<protein>
    <submittedName>
        <fullName evidence="1">Uncharacterized protein</fullName>
    </submittedName>
</protein>
<dbReference type="GeneID" id="66532270"/>
<dbReference type="Proteomes" id="UP000321298">
    <property type="component" value="Chromosome"/>
</dbReference>
<dbReference type="AlphaFoldDB" id="A0A1B1ZZ33"/>
<evidence type="ECO:0000313" key="3">
    <source>
        <dbReference type="Proteomes" id="UP000321298"/>
    </source>
</evidence>
<organism evidence="1 4">
    <name type="scientific">Leuconostoc lactis</name>
    <dbReference type="NCBI Taxonomy" id="1246"/>
    <lineage>
        <taxon>Bacteria</taxon>
        <taxon>Bacillati</taxon>
        <taxon>Bacillota</taxon>
        <taxon>Bacilli</taxon>
        <taxon>Lactobacillales</taxon>
        <taxon>Lactobacillaceae</taxon>
        <taxon>Leuconostoc</taxon>
    </lineage>
</organism>
<reference evidence="2 3" key="1">
    <citation type="submission" date="2019-06" db="EMBL/GenBank/DDBJ databases">
        <title>Genome analyses of bacteria isolated from kimchi.</title>
        <authorList>
            <person name="Lee S."/>
            <person name="Ahn S."/>
            <person name="Roh S."/>
        </authorList>
    </citation>
    <scope>NUCLEOTIDE SEQUENCE [LARGE SCALE GENOMIC DNA]</scope>
    <source>
        <strain evidence="2 3">CBA3625</strain>
    </source>
</reference>
<name>A0A1B1ZZ33_LEULA</name>